<evidence type="ECO:0000256" key="1">
    <source>
        <dbReference type="ARBA" id="ARBA00022737"/>
    </source>
</evidence>
<evidence type="ECO:0000313" key="3">
    <source>
        <dbReference type="EMBL" id="KAF6154874.1"/>
    </source>
</evidence>
<organism evidence="3 4">
    <name type="scientific">Kingdonia uniflora</name>
    <dbReference type="NCBI Taxonomy" id="39325"/>
    <lineage>
        <taxon>Eukaryota</taxon>
        <taxon>Viridiplantae</taxon>
        <taxon>Streptophyta</taxon>
        <taxon>Embryophyta</taxon>
        <taxon>Tracheophyta</taxon>
        <taxon>Spermatophyta</taxon>
        <taxon>Magnoliopsida</taxon>
        <taxon>Ranunculales</taxon>
        <taxon>Circaeasteraceae</taxon>
        <taxon>Kingdonia</taxon>
    </lineage>
</organism>
<dbReference type="Pfam" id="PF13041">
    <property type="entry name" value="PPR_2"/>
    <property type="match status" value="2"/>
</dbReference>
<dbReference type="PROSITE" id="PS51375">
    <property type="entry name" value="PPR"/>
    <property type="match status" value="3"/>
</dbReference>
<dbReference type="PANTHER" id="PTHR47926">
    <property type="entry name" value="PENTATRICOPEPTIDE REPEAT-CONTAINING PROTEIN"/>
    <property type="match status" value="1"/>
</dbReference>
<evidence type="ECO:0000313" key="4">
    <source>
        <dbReference type="Proteomes" id="UP000541444"/>
    </source>
</evidence>
<feature type="repeat" description="PPR" evidence="2">
    <location>
        <begin position="147"/>
        <end position="181"/>
    </location>
</feature>
<evidence type="ECO:0000256" key="2">
    <source>
        <dbReference type="PROSITE-ProRule" id="PRU00708"/>
    </source>
</evidence>
<dbReference type="PANTHER" id="PTHR47926:SF415">
    <property type="entry name" value="PENTATRICOPEPTIDE REPEAT-CONTAINING PROTEIN"/>
    <property type="match status" value="1"/>
</dbReference>
<protein>
    <recommendedName>
        <fullName evidence="5">Pentatricopeptide repeat-containing protein</fullName>
    </recommendedName>
</protein>
<reference evidence="3 4" key="1">
    <citation type="journal article" date="2020" name="IScience">
        <title>Genome Sequencing of the Endangered Kingdonia uniflora (Circaeasteraceae, Ranunculales) Reveals Potential Mechanisms of Evolutionary Specialization.</title>
        <authorList>
            <person name="Sun Y."/>
            <person name="Deng T."/>
            <person name="Zhang A."/>
            <person name="Moore M.J."/>
            <person name="Landis J.B."/>
            <person name="Lin N."/>
            <person name="Zhang H."/>
            <person name="Zhang X."/>
            <person name="Huang J."/>
            <person name="Zhang X."/>
            <person name="Sun H."/>
            <person name="Wang H."/>
        </authorList>
    </citation>
    <scope>NUCLEOTIDE SEQUENCE [LARGE SCALE GENOMIC DNA]</scope>
    <source>
        <strain evidence="3">TB1705</strain>
        <tissue evidence="3">Leaf</tissue>
    </source>
</reference>
<evidence type="ECO:0008006" key="5">
    <source>
        <dbReference type="Google" id="ProtNLM"/>
    </source>
</evidence>
<dbReference type="NCBIfam" id="TIGR00756">
    <property type="entry name" value="PPR"/>
    <property type="match status" value="4"/>
</dbReference>
<feature type="repeat" description="PPR" evidence="2">
    <location>
        <begin position="46"/>
        <end position="80"/>
    </location>
</feature>
<dbReference type="Proteomes" id="UP000541444">
    <property type="component" value="Unassembled WGS sequence"/>
</dbReference>
<comment type="caution">
    <text evidence="3">The sequence shown here is derived from an EMBL/GenBank/DDBJ whole genome shotgun (WGS) entry which is preliminary data.</text>
</comment>
<feature type="repeat" description="PPR" evidence="2">
    <location>
        <begin position="116"/>
        <end position="146"/>
    </location>
</feature>
<dbReference type="FunFam" id="1.25.40.10:FF:000348">
    <property type="entry name" value="Pentatricopeptide repeat-containing protein chloroplastic"/>
    <property type="match status" value="1"/>
</dbReference>
<dbReference type="OrthoDB" id="185373at2759"/>
<dbReference type="Pfam" id="PF20431">
    <property type="entry name" value="E_motif"/>
    <property type="match status" value="1"/>
</dbReference>
<name>A0A7J7MJB6_9MAGN</name>
<dbReference type="AlphaFoldDB" id="A0A7J7MJB6"/>
<dbReference type="InterPro" id="IPR002885">
    <property type="entry name" value="PPR_rpt"/>
</dbReference>
<dbReference type="EMBL" id="JACGCM010001448">
    <property type="protein sequence ID" value="KAF6154874.1"/>
    <property type="molecule type" value="Genomic_DNA"/>
</dbReference>
<dbReference type="GO" id="GO:0003723">
    <property type="term" value="F:RNA binding"/>
    <property type="evidence" value="ECO:0007669"/>
    <property type="project" value="InterPro"/>
</dbReference>
<keyword evidence="4" id="KW-1185">Reference proteome</keyword>
<gene>
    <name evidence="3" type="ORF">GIB67_018311</name>
</gene>
<dbReference type="FunFam" id="1.25.40.10:FF:000184">
    <property type="entry name" value="Pentatricopeptide repeat-containing protein, chloroplastic"/>
    <property type="match status" value="1"/>
</dbReference>
<dbReference type="Gene3D" id="1.25.40.10">
    <property type="entry name" value="Tetratricopeptide repeat domain"/>
    <property type="match status" value="3"/>
</dbReference>
<proteinExistence type="predicted"/>
<keyword evidence="1" id="KW-0677">Repeat</keyword>
<accession>A0A7J7MJB6</accession>
<dbReference type="InterPro" id="IPR011990">
    <property type="entry name" value="TPR-like_helical_dom_sf"/>
</dbReference>
<dbReference type="GO" id="GO:0009451">
    <property type="term" value="P:RNA modification"/>
    <property type="evidence" value="ECO:0007669"/>
    <property type="project" value="InterPro"/>
</dbReference>
<dbReference type="SUPFAM" id="SSF48452">
    <property type="entry name" value="TPR-like"/>
    <property type="match status" value="1"/>
</dbReference>
<dbReference type="InterPro" id="IPR046848">
    <property type="entry name" value="E_motif"/>
</dbReference>
<dbReference type="InterPro" id="IPR046960">
    <property type="entry name" value="PPR_At4g14850-like_plant"/>
</dbReference>
<dbReference type="Pfam" id="PF01535">
    <property type="entry name" value="PPR"/>
    <property type="match status" value="2"/>
</dbReference>
<sequence>MMDAQKVFETMAERDVVSWNTLVLCHARLGQMGKAREIFDLIPVKTVVSWTVMISGYARTGCYGDALDVFHRMQLVGMKPDEISVVAVLSACTQLGALELGKWIHFYCERNGFLKNICVCNAFIEMYAKCGSIDEACEFFEKMWEKDVISWSTIIVALAKHGRAREAIQRFTEMERSRVLPNGITFLGILSACAHAGLLSEGLHYFDLLKENYFIDPTVEHYGCMVDLLGRLGYLDRAFEFINSMPIKPDASIWGSLLGASRTHEHLELAVTAMEHLVELEPDDASNYILLSNTYAAAGKWDSVLRMRKLMRSNSMKKTPGCSSIEVNNVVQEFIAGDDSNSSFDEIHSMLDLLVLQQS</sequence>